<evidence type="ECO:0000259" key="2">
    <source>
        <dbReference type="Pfam" id="PF20789"/>
    </source>
</evidence>
<accession>A0ABV7S5I5</accession>
<protein>
    <submittedName>
        <fullName evidence="3">Thioesterase family protein</fullName>
    </submittedName>
</protein>
<keyword evidence="4" id="KW-1185">Reference proteome</keyword>
<dbReference type="InterPro" id="IPR049449">
    <property type="entry name" value="TesB_ACOT8-like_N"/>
</dbReference>
<dbReference type="InterPro" id="IPR029069">
    <property type="entry name" value="HotDog_dom_sf"/>
</dbReference>
<dbReference type="InterPro" id="IPR049450">
    <property type="entry name" value="ACOT8-like_C"/>
</dbReference>
<comment type="caution">
    <text evidence="3">The sequence shown here is derived from an EMBL/GenBank/DDBJ whole genome shotgun (WGS) entry which is preliminary data.</text>
</comment>
<dbReference type="SUPFAM" id="SSF54637">
    <property type="entry name" value="Thioesterase/thiol ester dehydrase-isomerase"/>
    <property type="match status" value="2"/>
</dbReference>
<dbReference type="Pfam" id="PF13622">
    <property type="entry name" value="4HBT_3"/>
    <property type="match status" value="1"/>
</dbReference>
<dbReference type="RefSeq" id="WP_310771637.1">
    <property type="nucleotide sequence ID" value="NZ_JBHRWR010000002.1"/>
</dbReference>
<dbReference type="Proteomes" id="UP001595701">
    <property type="component" value="Unassembled WGS sequence"/>
</dbReference>
<gene>
    <name evidence="3" type="ORF">ACFOZ0_01860</name>
</gene>
<sequence length="263" mass="27488">MSASSPVPLAPRESAVDPLWWSWAGAHGGHVAAVALDAVRERFPGGAHPVRTLTTHLLAPVEARPLHVSGTAPATGRRTATCLFTGHQGGGPVVVGSAVFGSGRPGPSYDGRQAPGVPAPDDCASLDLPFGLAPFAEQVEIRPASDDRPLGGGERAELLAWVRFADGRALDAGAVVTLTDVLPPGLYACWRTARPVPTAELTVHFTDALDDGVPEGWALVWMRTAQAGGGWAVDDSEVWSADGRLLALARQARVVQDRSPGRR</sequence>
<evidence type="ECO:0000313" key="3">
    <source>
        <dbReference type="EMBL" id="MFC3572053.1"/>
    </source>
</evidence>
<dbReference type="Pfam" id="PF20789">
    <property type="entry name" value="4HBT_3C"/>
    <property type="match status" value="1"/>
</dbReference>
<name>A0ABV7S5I5_9ACTN</name>
<organism evidence="3 4">
    <name type="scientific">Streptomyces yaanensis</name>
    <dbReference type="NCBI Taxonomy" id="1142239"/>
    <lineage>
        <taxon>Bacteria</taxon>
        <taxon>Bacillati</taxon>
        <taxon>Actinomycetota</taxon>
        <taxon>Actinomycetes</taxon>
        <taxon>Kitasatosporales</taxon>
        <taxon>Streptomycetaceae</taxon>
        <taxon>Streptomyces</taxon>
    </lineage>
</organism>
<dbReference type="Gene3D" id="2.40.160.210">
    <property type="entry name" value="Acyl-CoA thioesterase, double hotdog domain"/>
    <property type="match status" value="1"/>
</dbReference>
<dbReference type="InterPro" id="IPR042171">
    <property type="entry name" value="Acyl-CoA_hotdog"/>
</dbReference>
<feature type="domain" description="Acyl-CoA thioesterase-like C-terminal" evidence="2">
    <location>
        <begin position="120"/>
        <end position="253"/>
    </location>
</feature>
<evidence type="ECO:0000313" key="4">
    <source>
        <dbReference type="Proteomes" id="UP001595701"/>
    </source>
</evidence>
<proteinExistence type="predicted"/>
<evidence type="ECO:0000259" key="1">
    <source>
        <dbReference type="Pfam" id="PF13622"/>
    </source>
</evidence>
<feature type="domain" description="Acyl-CoA thioesterase-like N-terminal HotDog" evidence="1">
    <location>
        <begin position="18"/>
        <end position="101"/>
    </location>
</feature>
<reference evidence="4" key="1">
    <citation type="journal article" date="2019" name="Int. J. Syst. Evol. Microbiol.">
        <title>The Global Catalogue of Microorganisms (GCM) 10K type strain sequencing project: providing services to taxonomists for standard genome sequencing and annotation.</title>
        <authorList>
            <consortium name="The Broad Institute Genomics Platform"/>
            <consortium name="The Broad Institute Genome Sequencing Center for Infectious Disease"/>
            <person name="Wu L."/>
            <person name="Ma J."/>
        </authorList>
    </citation>
    <scope>NUCLEOTIDE SEQUENCE [LARGE SCALE GENOMIC DNA]</scope>
    <source>
        <strain evidence="4">CGMCC 4.7035</strain>
    </source>
</reference>
<dbReference type="EMBL" id="JBHRWR010000002">
    <property type="protein sequence ID" value="MFC3572053.1"/>
    <property type="molecule type" value="Genomic_DNA"/>
</dbReference>